<evidence type="ECO:0000313" key="5">
    <source>
        <dbReference type="EMBL" id="WAJ70982.1"/>
    </source>
</evidence>
<comment type="similarity">
    <text evidence="1">Belongs to the metallo-dependent hydrolases superfamily. CpsB/CapC family.</text>
</comment>
<keyword evidence="6" id="KW-1185">Reference proteome</keyword>
<dbReference type="EMBL" id="CP109965">
    <property type="protein sequence ID" value="WAJ70982.1"/>
    <property type="molecule type" value="Genomic_DNA"/>
</dbReference>
<proteinExistence type="inferred from homology"/>
<dbReference type="InterPro" id="IPR016667">
    <property type="entry name" value="Caps_polysacc_synth_CpsB/CapC"/>
</dbReference>
<organism evidence="5 6">
    <name type="scientific">Catenovulum adriaticum</name>
    <dbReference type="NCBI Taxonomy" id="2984846"/>
    <lineage>
        <taxon>Bacteria</taxon>
        <taxon>Pseudomonadati</taxon>
        <taxon>Pseudomonadota</taxon>
        <taxon>Gammaproteobacteria</taxon>
        <taxon>Alteromonadales</taxon>
        <taxon>Alteromonadaceae</taxon>
        <taxon>Catenovulum</taxon>
    </lineage>
</organism>
<dbReference type="PANTHER" id="PTHR39181:SF1">
    <property type="entry name" value="TYROSINE-PROTEIN PHOSPHATASE YWQE"/>
    <property type="match status" value="1"/>
</dbReference>
<dbReference type="SUPFAM" id="SSF89550">
    <property type="entry name" value="PHP domain-like"/>
    <property type="match status" value="1"/>
</dbReference>
<name>A0ABY7ANZ3_9ALTE</name>
<dbReference type="Gene3D" id="3.20.20.140">
    <property type="entry name" value="Metal-dependent hydrolases"/>
    <property type="match status" value="1"/>
</dbReference>
<accession>A0ABY7ANZ3</accession>
<comment type="catalytic activity">
    <reaction evidence="4">
        <text>O-phospho-L-tyrosyl-[protein] + H2O = L-tyrosyl-[protein] + phosphate</text>
        <dbReference type="Rhea" id="RHEA:10684"/>
        <dbReference type="Rhea" id="RHEA-COMP:10136"/>
        <dbReference type="Rhea" id="RHEA-COMP:20101"/>
        <dbReference type="ChEBI" id="CHEBI:15377"/>
        <dbReference type="ChEBI" id="CHEBI:43474"/>
        <dbReference type="ChEBI" id="CHEBI:46858"/>
        <dbReference type="ChEBI" id="CHEBI:61978"/>
        <dbReference type="EC" id="3.1.3.48"/>
    </reaction>
</comment>
<evidence type="ECO:0000256" key="4">
    <source>
        <dbReference type="ARBA" id="ARBA00051722"/>
    </source>
</evidence>
<evidence type="ECO:0000256" key="1">
    <source>
        <dbReference type="ARBA" id="ARBA00005750"/>
    </source>
</evidence>
<dbReference type="InterPro" id="IPR016195">
    <property type="entry name" value="Pol/histidinol_Pase-like"/>
</dbReference>
<dbReference type="RefSeq" id="WP_268075414.1">
    <property type="nucleotide sequence ID" value="NZ_CP109965.1"/>
</dbReference>
<protein>
    <recommendedName>
        <fullName evidence="2">protein-tyrosine-phosphatase</fullName>
        <ecNumber evidence="2">3.1.3.48</ecNumber>
    </recommendedName>
</protein>
<keyword evidence="3" id="KW-0378">Hydrolase</keyword>
<dbReference type="Proteomes" id="UP001163726">
    <property type="component" value="Chromosome"/>
</dbReference>
<dbReference type="EC" id="3.1.3.48" evidence="2"/>
<gene>
    <name evidence="5" type="ORF">OLW01_04045</name>
</gene>
<sequence>MIDIHSHILPNVDDGARSLNESMDMLKMAEQNGVTTQVLTPHIHLGRYDNNQADLAKRFINFNEVVEQSDLNIKLLLACELRISSNIIQLVKQQNLPILGEMEGFKLFLLEFPRIELPAGYLNLIQWLLSKQYRPIIVHPERNKTFVRQPEKLQALLKLGCLTQITASSLTGKFGQSAQQNAQSLLLNNQVSTIASDCHNLKGRQPDLKQGIDKAAELIGQQAALKLVTTQAEQLIYKNPFTEICMA</sequence>
<evidence type="ECO:0000256" key="2">
    <source>
        <dbReference type="ARBA" id="ARBA00013064"/>
    </source>
</evidence>
<dbReference type="Pfam" id="PF19567">
    <property type="entry name" value="CpsB_CapC"/>
    <property type="match status" value="1"/>
</dbReference>
<evidence type="ECO:0000256" key="3">
    <source>
        <dbReference type="ARBA" id="ARBA00022801"/>
    </source>
</evidence>
<dbReference type="PANTHER" id="PTHR39181">
    <property type="entry name" value="TYROSINE-PROTEIN PHOSPHATASE YWQE"/>
    <property type="match status" value="1"/>
</dbReference>
<evidence type="ECO:0000313" key="6">
    <source>
        <dbReference type="Proteomes" id="UP001163726"/>
    </source>
</evidence>
<reference evidence="5" key="1">
    <citation type="submission" date="2022-10" db="EMBL/GenBank/DDBJ databases">
        <title>Catenovulum adriacola sp. nov. isolated in the Harbour of Susak.</title>
        <authorList>
            <person name="Schoch T."/>
            <person name="Reich S.J."/>
            <person name="Stoeferle S."/>
            <person name="Flaiz M."/>
            <person name="Kazda M."/>
            <person name="Riedel C.U."/>
            <person name="Duerre P."/>
        </authorList>
    </citation>
    <scope>NUCLEOTIDE SEQUENCE</scope>
    <source>
        <strain evidence="5">TS8</strain>
    </source>
</reference>
<dbReference type="PIRSF" id="PIRSF016557">
    <property type="entry name" value="Caps_synth_CpsB"/>
    <property type="match status" value="1"/>
</dbReference>